<evidence type="ECO:0000313" key="2">
    <source>
        <dbReference type="Proteomes" id="UP000009071"/>
    </source>
</evidence>
<organism evidence="1 2">
    <name type="scientific">Solidesulfovibrio magneticus (strain ATCC 700980 / DSM 13731 / RS-1)</name>
    <name type="common">Desulfovibrio magneticus</name>
    <dbReference type="NCBI Taxonomy" id="573370"/>
    <lineage>
        <taxon>Bacteria</taxon>
        <taxon>Pseudomonadati</taxon>
        <taxon>Thermodesulfobacteriota</taxon>
        <taxon>Desulfovibrionia</taxon>
        <taxon>Desulfovibrionales</taxon>
        <taxon>Desulfovibrionaceae</taxon>
        <taxon>Solidesulfovibrio</taxon>
    </lineage>
</organism>
<dbReference type="STRING" id="573370.DMR_13450"/>
<sequence length="258" mass="25935">MPTPDALLPPPTPAARRAMEAARSLAGSDPAQARRLALPLLGQPALHVEALAMVIELSRRLSDGPTAAAFARRAARLAPKSALARVLAATALMDAGFPDEALNQALAAEALCPKDAGARLAVVRAALAANRPAAGLPAALALLRAPDSLETFRLAAGLIDAGCGGKAWGAAWRDGSSVAGCLRRLSPTPPEVLVLAGGLPVGRAFADAPLAGLPALGGFRMDLPPNLDAAVLDVVRADDGLPLFGSPLAAGPAEVGHA</sequence>
<dbReference type="EMBL" id="AP010904">
    <property type="protein sequence ID" value="BAH74836.1"/>
    <property type="molecule type" value="Genomic_DNA"/>
</dbReference>
<dbReference type="OrthoDB" id="9856343at2"/>
<keyword evidence="2" id="KW-1185">Reference proteome</keyword>
<dbReference type="InterPro" id="IPR011990">
    <property type="entry name" value="TPR-like_helical_dom_sf"/>
</dbReference>
<dbReference type="Proteomes" id="UP000009071">
    <property type="component" value="Chromosome"/>
</dbReference>
<dbReference type="KEGG" id="dma:DMR_13450"/>
<dbReference type="Gene3D" id="1.25.40.10">
    <property type="entry name" value="Tetratricopeptide repeat domain"/>
    <property type="match status" value="1"/>
</dbReference>
<proteinExistence type="predicted"/>
<reference evidence="1 2" key="1">
    <citation type="journal article" date="2009" name="Genome Res.">
        <title>Whole genome sequence of Desulfovibrio magneticus strain RS-1 revealed common gene clusters in magnetotactic bacteria.</title>
        <authorList>
            <person name="Nakazawa H."/>
            <person name="Arakaki A."/>
            <person name="Narita-Yamada S."/>
            <person name="Yashiro I."/>
            <person name="Jinno K."/>
            <person name="Aoki N."/>
            <person name="Tsuruyama A."/>
            <person name="Okamura Y."/>
            <person name="Tanikawa S."/>
            <person name="Fujita N."/>
            <person name="Takeyama H."/>
            <person name="Matsunaga T."/>
        </authorList>
    </citation>
    <scope>NUCLEOTIDE SEQUENCE [LARGE SCALE GENOMIC DNA]</scope>
    <source>
        <strain evidence="2">ATCC 700980 / DSM 13731 / RS-1</strain>
    </source>
</reference>
<name>C4XMP5_SOLM1</name>
<dbReference type="SUPFAM" id="SSF48452">
    <property type="entry name" value="TPR-like"/>
    <property type="match status" value="1"/>
</dbReference>
<evidence type="ECO:0000313" key="1">
    <source>
        <dbReference type="EMBL" id="BAH74836.1"/>
    </source>
</evidence>
<gene>
    <name evidence="1" type="ordered locus">DMR_13450</name>
</gene>
<dbReference type="AlphaFoldDB" id="C4XMP5"/>
<dbReference type="HOGENOM" id="CLU_1076572_0_0_7"/>
<protein>
    <submittedName>
        <fullName evidence="1">Uncharacterized protein</fullName>
    </submittedName>
</protein>
<dbReference type="RefSeq" id="WP_015860046.1">
    <property type="nucleotide sequence ID" value="NC_012796.1"/>
</dbReference>
<accession>C4XMP5</accession>
<dbReference type="eggNOG" id="ENOG50309MQ">
    <property type="taxonomic scope" value="Bacteria"/>
</dbReference>